<dbReference type="EMBL" id="JAQLKE010000005">
    <property type="protein sequence ID" value="MDB7083139.1"/>
    <property type="molecule type" value="Genomic_DNA"/>
</dbReference>
<sequence length="127" mass="14903">MKKTFKYNLNYIGGIAEYQKRAIYTLNLKENSFSVDGIFKSRKFSYNDIIEVKYGEIEELKKQLDPVNVLLFGRMALLDRRLNRKLKYCLAIILKEEMTIVFAEEYDGTIKTAYNTLSKIYKMTGSK</sequence>
<evidence type="ECO:0000313" key="2">
    <source>
        <dbReference type="EMBL" id="RGD83667.1"/>
    </source>
</evidence>
<dbReference type="AlphaFoldDB" id="A0A3E3AG38"/>
<reference evidence="2 3" key="1">
    <citation type="submission" date="2018-08" db="EMBL/GenBank/DDBJ databases">
        <title>A genome reference for cultivated species of the human gut microbiota.</title>
        <authorList>
            <person name="Zou Y."/>
            <person name="Xue W."/>
            <person name="Luo G."/>
        </authorList>
    </citation>
    <scope>NUCLEOTIDE SEQUENCE [LARGE SCALE GENOMIC DNA]</scope>
    <source>
        <strain evidence="2 3">OM06-4</strain>
    </source>
</reference>
<dbReference type="Proteomes" id="UP001211987">
    <property type="component" value="Unassembled WGS sequence"/>
</dbReference>
<dbReference type="RefSeq" id="WP_003537699.1">
    <property type="nucleotide sequence ID" value="NZ_AP031443.1"/>
</dbReference>
<dbReference type="Proteomes" id="UP000261032">
    <property type="component" value="Unassembled WGS sequence"/>
</dbReference>
<accession>A0A3E3AG38</accession>
<comment type="caution">
    <text evidence="2">The sequence shown here is derived from an EMBL/GenBank/DDBJ whole genome shotgun (WGS) entry which is preliminary data.</text>
</comment>
<protein>
    <submittedName>
        <fullName evidence="2">Uncharacterized protein</fullName>
    </submittedName>
</protein>
<gene>
    <name evidence="2" type="ORF">DXB93_12815</name>
    <name evidence="1" type="ORF">PM738_04930</name>
</gene>
<dbReference type="GeneID" id="64195688"/>
<reference evidence="1" key="2">
    <citation type="submission" date="2023-01" db="EMBL/GenBank/DDBJ databases">
        <title>Human gut microbiome strain richness.</title>
        <authorList>
            <person name="Chen-Liaw A."/>
        </authorList>
    </citation>
    <scope>NUCLEOTIDE SEQUENCE</scope>
    <source>
        <strain evidence="1">1001217st2_G6_1001217B_191108</strain>
    </source>
</reference>
<evidence type="ECO:0000313" key="3">
    <source>
        <dbReference type="Proteomes" id="UP000261032"/>
    </source>
</evidence>
<dbReference type="EMBL" id="QUSL01000022">
    <property type="protein sequence ID" value="RGD83667.1"/>
    <property type="molecule type" value="Genomic_DNA"/>
</dbReference>
<organism evidence="2 3">
    <name type="scientific">Thomasclavelia ramosa</name>
    <dbReference type="NCBI Taxonomy" id="1547"/>
    <lineage>
        <taxon>Bacteria</taxon>
        <taxon>Bacillati</taxon>
        <taxon>Bacillota</taxon>
        <taxon>Erysipelotrichia</taxon>
        <taxon>Erysipelotrichales</taxon>
        <taxon>Coprobacillaceae</taxon>
        <taxon>Thomasclavelia</taxon>
    </lineage>
</organism>
<name>A0A3E3AG38_9FIRM</name>
<proteinExistence type="predicted"/>
<evidence type="ECO:0000313" key="1">
    <source>
        <dbReference type="EMBL" id="MDB7083139.1"/>
    </source>
</evidence>